<dbReference type="EnsemblPlants" id="QL01p051082:mrna">
    <property type="protein sequence ID" value="QL01p051082:mrna"/>
    <property type="gene ID" value="QL01p051082"/>
</dbReference>
<dbReference type="Gramene" id="QL01p051082:mrna">
    <property type="protein sequence ID" value="QL01p051082:mrna"/>
    <property type="gene ID" value="QL01p051082"/>
</dbReference>
<keyword evidence="1" id="KW-1133">Transmembrane helix</keyword>
<dbReference type="EMBL" id="LRBV02000001">
    <property type="status" value="NOT_ANNOTATED_CDS"/>
    <property type="molecule type" value="Genomic_DNA"/>
</dbReference>
<organism evidence="2 3">
    <name type="scientific">Quercus lobata</name>
    <name type="common">Valley oak</name>
    <dbReference type="NCBI Taxonomy" id="97700"/>
    <lineage>
        <taxon>Eukaryota</taxon>
        <taxon>Viridiplantae</taxon>
        <taxon>Streptophyta</taxon>
        <taxon>Embryophyta</taxon>
        <taxon>Tracheophyta</taxon>
        <taxon>Spermatophyta</taxon>
        <taxon>Magnoliopsida</taxon>
        <taxon>eudicotyledons</taxon>
        <taxon>Gunneridae</taxon>
        <taxon>Pentapetalae</taxon>
        <taxon>rosids</taxon>
        <taxon>fabids</taxon>
        <taxon>Fagales</taxon>
        <taxon>Fagaceae</taxon>
        <taxon>Quercus</taxon>
    </lineage>
</organism>
<name>A0A7N2KQU1_QUELO</name>
<dbReference type="InParanoid" id="A0A7N2KQU1"/>
<sequence length="78" mass="8725">MNTRITTSFHIPPASLQSIPYILLISLVHKITSSSSGGWLSDNDLNKDRLDLFYWLLAALSLINFFNYLFCSKCGGAI</sequence>
<evidence type="ECO:0000256" key="1">
    <source>
        <dbReference type="SAM" id="Phobius"/>
    </source>
</evidence>
<dbReference type="InterPro" id="IPR036259">
    <property type="entry name" value="MFS_trans_sf"/>
</dbReference>
<proteinExistence type="predicted"/>
<feature type="transmembrane region" description="Helical" evidence="1">
    <location>
        <begin position="52"/>
        <end position="70"/>
    </location>
</feature>
<reference evidence="2" key="2">
    <citation type="submission" date="2021-01" db="UniProtKB">
        <authorList>
            <consortium name="EnsemblPlants"/>
        </authorList>
    </citation>
    <scope>IDENTIFICATION</scope>
</reference>
<dbReference type="Proteomes" id="UP000594261">
    <property type="component" value="Chromosome 1"/>
</dbReference>
<keyword evidence="1" id="KW-0812">Transmembrane</keyword>
<dbReference type="Gene3D" id="1.20.1250.20">
    <property type="entry name" value="MFS general substrate transporter like domains"/>
    <property type="match status" value="1"/>
</dbReference>
<protein>
    <submittedName>
        <fullName evidence="2">Uncharacterized protein</fullName>
    </submittedName>
</protein>
<accession>A0A7N2KQU1</accession>
<evidence type="ECO:0000313" key="3">
    <source>
        <dbReference type="Proteomes" id="UP000594261"/>
    </source>
</evidence>
<keyword evidence="3" id="KW-1185">Reference proteome</keyword>
<dbReference type="AlphaFoldDB" id="A0A7N2KQU1"/>
<reference evidence="2 3" key="1">
    <citation type="journal article" date="2016" name="G3 (Bethesda)">
        <title>First Draft Assembly and Annotation of the Genome of a California Endemic Oak Quercus lobata Nee (Fagaceae).</title>
        <authorList>
            <person name="Sork V.L."/>
            <person name="Fitz-Gibbon S.T."/>
            <person name="Puiu D."/>
            <person name="Crepeau M."/>
            <person name="Gugger P.F."/>
            <person name="Sherman R."/>
            <person name="Stevens K."/>
            <person name="Langley C.H."/>
            <person name="Pellegrini M."/>
            <person name="Salzberg S.L."/>
        </authorList>
    </citation>
    <scope>NUCLEOTIDE SEQUENCE [LARGE SCALE GENOMIC DNA]</scope>
    <source>
        <strain evidence="2 3">cv. SW786</strain>
    </source>
</reference>
<evidence type="ECO:0000313" key="2">
    <source>
        <dbReference type="EnsemblPlants" id="QL01p051082:mrna"/>
    </source>
</evidence>
<keyword evidence="1" id="KW-0472">Membrane</keyword>